<organism evidence="2">
    <name type="scientific">Tetraselmis sp. GSL018</name>
    <dbReference type="NCBI Taxonomy" id="582737"/>
    <lineage>
        <taxon>Eukaryota</taxon>
        <taxon>Viridiplantae</taxon>
        <taxon>Chlorophyta</taxon>
        <taxon>core chlorophytes</taxon>
        <taxon>Chlorodendrophyceae</taxon>
        <taxon>Chlorodendrales</taxon>
        <taxon>Chlorodendraceae</taxon>
        <taxon>Tetraselmis</taxon>
    </lineage>
</organism>
<feature type="region of interest" description="Disordered" evidence="1">
    <location>
        <begin position="41"/>
        <end position="76"/>
    </location>
</feature>
<evidence type="ECO:0000256" key="1">
    <source>
        <dbReference type="SAM" id="MobiDB-lite"/>
    </source>
</evidence>
<protein>
    <submittedName>
        <fullName evidence="2">Uncharacterized protein</fullName>
    </submittedName>
</protein>
<sequence>FIPTIPPNPSRLLSEPGWLSEERQKRFGHILKTWGKAKTAVSLDTPTNRNSQGARGKGRTKTRDTTPVALNSHQLL</sequence>
<feature type="non-terminal residue" evidence="2">
    <location>
        <position position="1"/>
    </location>
</feature>
<proteinExistence type="predicted"/>
<dbReference type="EMBL" id="GBEZ01005211">
    <property type="protein sequence ID" value="JAC80072.1"/>
    <property type="molecule type" value="Transcribed_RNA"/>
</dbReference>
<name>A0A061S4G9_9CHLO</name>
<feature type="non-terminal residue" evidence="2">
    <location>
        <position position="76"/>
    </location>
</feature>
<gene>
    <name evidence="2" type="ORF">TSPGSL018_11120</name>
</gene>
<feature type="compositionally biased region" description="Polar residues" evidence="1">
    <location>
        <begin position="42"/>
        <end position="53"/>
    </location>
</feature>
<evidence type="ECO:0000313" key="2">
    <source>
        <dbReference type="EMBL" id="JAC80072.1"/>
    </source>
</evidence>
<accession>A0A061S4G9</accession>
<dbReference type="AlphaFoldDB" id="A0A061S4G9"/>
<reference evidence="2" key="1">
    <citation type="submission" date="2014-05" db="EMBL/GenBank/DDBJ databases">
        <title>The transcriptome of the halophilic microalga Tetraselmis sp. GSL018 isolated from the Great Salt Lake, Utah.</title>
        <authorList>
            <person name="Jinkerson R.E."/>
            <person name="D'Adamo S."/>
            <person name="Posewitz M.C."/>
        </authorList>
    </citation>
    <scope>NUCLEOTIDE SEQUENCE</scope>
    <source>
        <strain evidence="2">GSL018</strain>
    </source>
</reference>